<keyword evidence="5 6" id="KW-0408">Iron</keyword>
<dbReference type="EMBL" id="FNOB01000005">
    <property type="protein sequence ID" value="SDW60983.1"/>
    <property type="molecule type" value="Genomic_DNA"/>
</dbReference>
<organism evidence="9 12">
    <name type="scientific">Allgaiera indica</name>
    <dbReference type="NCBI Taxonomy" id="765699"/>
    <lineage>
        <taxon>Bacteria</taxon>
        <taxon>Pseudomonadati</taxon>
        <taxon>Pseudomonadota</taxon>
        <taxon>Alphaproteobacteria</taxon>
        <taxon>Rhodobacterales</taxon>
        <taxon>Paracoccaceae</taxon>
        <taxon>Allgaiera</taxon>
    </lineage>
</organism>
<dbReference type="GO" id="GO:0009055">
    <property type="term" value="F:electron transfer activity"/>
    <property type="evidence" value="ECO:0007669"/>
    <property type="project" value="InterPro"/>
</dbReference>
<name>A0AAN4UQ76_9RHOB</name>
<dbReference type="InterPro" id="IPR012127">
    <property type="entry name" value="Cyt_c_prime"/>
</dbReference>
<keyword evidence="8" id="KW-0732">Signal</keyword>
<evidence type="ECO:0000256" key="5">
    <source>
        <dbReference type="ARBA" id="ARBA00023004"/>
    </source>
</evidence>
<keyword evidence="2 7" id="KW-0349">Heme</keyword>
<comment type="PTM">
    <text evidence="7">Binds 1 heme group per subunit.</text>
</comment>
<feature type="binding site" description="covalent" evidence="7">
    <location>
        <position position="147"/>
    </location>
    <ligand>
        <name>heme c</name>
        <dbReference type="ChEBI" id="CHEBI:61717"/>
    </ligand>
</feature>
<evidence type="ECO:0000313" key="10">
    <source>
        <dbReference type="EMBL" id="SDW60983.1"/>
    </source>
</evidence>
<keyword evidence="3 6" id="KW-0479">Metal-binding</keyword>
<comment type="caution">
    <text evidence="9">The sequence shown here is derived from an EMBL/GenBank/DDBJ whole genome shotgun (WGS) entry which is preliminary data.</text>
</comment>
<reference evidence="9" key="1">
    <citation type="journal article" date="2014" name="Int. J. Syst. Evol. Microbiol.">
        <title>Complete genome sequence of Corynebacterium casei LMG S-19264T (=DSM 44701T), isolated from a smear-ripened cheese.</title>
        <authorList>
            <consortium name="US DOE Joint Genome Institute (JGI-PGF)"/>
            <person name="Walter F."/>
            <person name="Albersmeier A."/>
            <person name="Kalinowski J."/>
            <person name="Ruckert C."/>
        </authorList>
    </citation>
    <scope>NUCLEOTIDE SEQUENCE</scope>
    <source>
        <strain evidence="9">CGMCC 1.10859</strain>
    </source>
</reference>
<dbReference type="Gene3D" id="1.20.120.10">
    <property type="entry name" value="Cytochrome c/b562"/>
    <property type="match status" value="1"/>
</dbReference>
<feature type="chain" id="PRO_5042957333" evidence="8">
    <location>
        <begin position="22"/>
        <end position="155"/>
    </location>
</feature>
<dbReference type="GO" id="GO:0042597">
    <property type="term" value="C:periplasmic space"/>
    <property type="evidence" value="ECO:0007669"/>
    <property type="project" value="InterPro"/>
</dbReference>
<dbReference type="EMBL" id="BNAB01000004">
    <property type="protein sequence ID" value="GHE00496.1"/>
    <property type="molecule type" value="Genomic_DNA"/>
</dbReference>
<evidence type="ECO:0000313" key="12">
    <source>
        <dbReference type="Proteomes" id="UP000634647"/>
    </source>
</evidence>
<proteinExistence type="predicted"/>
<gene>
    <name evidence="9" type="primary">cycF</name>
    <name evidence="9" type="ORF">GCM10008024_12230</name>
    <name evidence="10" type="ORF">SAMN05444006_10593</name>
</gene>
<sequence length="155" mass="15979">MKLLNPAIIVAAVLTAGSAMAGPFDRAIEARQGLMDNLAFNLGILGGMAKGAIPYNAAAAKTAADNLVTLTTLNMGAYWPKGSDDEALKNNDVKTHALPAIWEKEGAFMDHYKTLHDASLKMQAAAGSGQAGIQGAIRAVGGACGACHKAFRAPE</sequence>
<feature type="binding site" description="covalent" evidence="7">
    <location>
        <position position="144"/>
    </location>
    <ligand>
        <name>heme c</name>
        <dbReference type="ChEBI" id="CHEBI:61717"/>
    </ligand>
</feature>
<evidence type="ECO:0000256" key="7">
    <source>
        <dbReference type="PIRSR" id="PIRSR000027-2"/>
    </source>
</evidence>
<dbReference type="InterPro" id="IPR010980">
    <property type="entry name" value="Cyt_c/b562"/>
</dbReference>
<evidence type="ECO:0000256" key="8">
    <source>
        <dbReference type="SAM" id="SignalP"/>
    </source>
</evidence>
<dbReference type="GO" id="GO:0020037">
    <property type="term" value="F:heme binding"/>
    <property type="evidence" value="ECO:0007669"/>
    <property type="project" value="InterPro"/>
</dbReference>
<dbReference type="InterPro" id="IPR015984">
    <property type="entry name" value="Cyt_c_prime_subgr"/>
</dbReference>
<dbReference type="PRINTS" id="PR00608">
    <property type="entry name" value="CYTCHROMECII"/>
</dbReference>
<dbReference type="Proteomes" id="UP000634647">
    <property type="component" value="Unassembled WGS sequence"/>
</dbReference>
<evidence type="ECO:0000313" key="9">
    <source>
        <dbReference type="EMBL" id="GHE00496.1"/>
    </source>
</evidence>
<dbReference type="RefSeq" id="WP_035843383.1">
    <property type="nucleotide sequence ID" value="NZ_BNAB01000004.1"/>
</dbReference>
<dbReference type="AlphaFoldDB" id="A0AAN4UQ76"/>
<accession>A0AAN4UQ76</accession>
<dbReference type="GO" id="GO:0005506">
    <property type="term" value="F:iron ion binding"/>
    <property type="evidence" value="ECO:0007669"/>
    <property type="project" value="InterPro"/>
</dbReference>
<evidence type="ECO:0000256" key="6">
    <source>
        <dbReference type="PIRSR" id="PIRSR000027-1"/>
    </source>
</evidence>
<evidence type="ECO:0000256" key="1">
    <source>
        <dbReference type="ARBA" id="ARBA00022448"/>
    </source>
</evidence>
<dbReference type="SUPFAM" id="SSF47175">
    <property type="entry name" value="Cytochromes"/>
    <property type="match status" value="1"/>
</dbReference>
<protein>
    <submittedName>
        <fullName evidence="9">Cytochrome c-554</fullName>
    </submittedName>
    <submittedName>
        <fullName evidence="10">Cytochrome c556</fullName>
    </submittedName>
</protein>
<dbReference type="Proteomes" id="UP000199541">
    <property type="component" value="Unassembled WGS sequence"/>
</dbReference>
<dbReference type="PIRSF" id="PIRSF000027">
    <property type="entry name" value="Cytc_c_prime"/>
    <property type="match status" value="1"/>
</dbReference>
<dbReference type="Pfam" id="PF01322">
    <property type="entry name" value="Cytochrom_C_2"/>
    <property type="match status" value="1"/>
</dbReference>
<dbReference type="GO" id="GO:0022900">
    <property type="term" value="P:electron transport chain"/>
    <property type="evidence" value="ECO:0007669"/>
    <property type="project" value="InterPro"/>
</dbReference>
<keyword evidence="1" id="KW-0813">Transport</keyword>
<evidence type="ECO:0000313" key="11">
    <source>
        <dbReference type="Proteomes" id="UP000199541"/>
    </source>
</evidence>
<dbReference type="PROSITE" id="PS51009">
    <property type="entry name" value="CYTCII"/>
    <property type="match status" value="1"/>
</dbReference>
<keyword evidence="11" id="KW-1185">Reference proteome</keyword>
<dbReference type="InterPro" id="IPR002321">
    <property type="entry name" value="Cyt_c_II"/>
</dbReference>
<feature type="binding site" description="axial binding residue" evidence="6">
    <location>
        <position position="148"/>
    </location>
    <ligand>
        <name>heme c</name>
        <dbReference type="ChEBI" id="CHEBI:61717"/>
    </ligand>
    <ligandPart>
        <name>Fe</name>
        <dbReference type="ChEBI" id="CHEBI:18248"/>
    </ligandPart>
</feature>
<evidence type="ECO:0000256" key="3">
    <source>
        <dbReference type="ARBA" id="ARBA00022723"/>
    </source>
</evidence>
<feature type="signal peptide" evidence="8">
    <location>
        <begin position="1"/>
        <end position="21"/>
    </location>
</feature>
<evidence type="ECO:0000256" key="4">
    <source>
        <dbReference type="ARBA" id="ARBA00022982"/>
    </source>
</evidence>
<reference evidence="10 11" key="2">
    <citation type="submission" date="2016-10" db="EMBL/GenBank/DDBJ databases">
        <authorList>
            <person name="Varghese N."/>
            <person name="Submissions S."/>
        </authorList>
    </citation>
    <scope>NUCLEOTIDE SEQUENCE [LARGE SCALE GENOMIC DNA]</scope>
    <source>
        <strain evidence="10 11">DSM 24802</strain>
    </source>
</reference>
<keyword evidence="4" id="KW-0249">Electron transport</keyword>
<evidence type="ECO:0000256" key="2">
    <source>
        <dbReference type="ARBA" id="ARBA00022617"/>
    </source>
</evidence>
<reference evidence="9" key="3">
    <citation type="submission" date="2023-06" db="EMBL/GenBank/DDBJ databases">
        <authorList>
            <person name="Sun Q."/>
            <person name="Zhou Y."/>
        </authorList>
    </citation>
    <scope>NUCLEOTIDE SEQUENCE</scope>
    <source>
        <strain evidence="9">CGMCC 1.10859</strain>
    </source>
</reference>